<sequence length="212" mass="24033">MHVASVNLGKRELIQRLGQGKLSTGINKRPISDRIIVGALGLVGDAIINTKHHGGPDQAIYLYREEDYRYWSNKLDRDLPPGAFGENITVSGLPAPYLDIGDKLVFDDLMLEVTAPRIPCSTLAAKMNDKFFPKKFIKAELPGIYCRVLQTGSISKNDKFYIDGYIGDQINTNEFFGDLLREISKSQIQRYLRLPIDSRSRKKFDKDLKRLQ</sequence>
<proteinExistence type="predicted"/>
<dbReference type="PANTHER" id="PTHR30212">
    <property type="entry name" value="PROTEIN YIIM"/>
    <property type="match status" value="1"/>
</dbReference>
<gene>
    <name evidence="2" type="ORF">EVA68_00775</name>
</gene>
<dbReference type="SUPFAM" id="SSF50800">
    <property type="entry name" value="PK beta-barrel domain-like"/>
    <property type="match status" value="1"/>
</dbReference>
<dbReference type="PANTHER" id="PTHR30212:SF2">
    <property type="entry name" value="PROTEIN YIIM"/>
    <property type="match status" value="1"/>
</dbReference>
<accession>A0A520S5P8</accession>
<dbReference type="Gene3D" id="2.40.33.20">
    <property type="entry name" value="PK beta-barrel domain-like"/>
    <property type="match status" value="1"/>
</dbReference>
<evidence type="ECO:0000313" key="2">
    <source>
        <dbReference type="EMBL" id="RZO77791.1"/>
    </source>
</evidence>
<dbReference type="GO" id="GO:0030151">
    <property type="term" value="F:molybdenum ion binding"/>
    <property type="evidence" value="ECO:0007669"/>
    <property type="project" value="InterPro"/>
</dbReference>
<protein>
    <submittedName>
        <fullName evidence="2">MOSC domain-containing protein</fullName>
    </submittedName>
</protein>
<dbReference type="AlphaFoldDB" id="A0A520S5P8"/>
<reference evidence="2 3" key="1">
    <citation type="submission" date="2019-02" db="EMBL/GenBank/DDBJ databases">
        <title>Prokaryotic population dynamics and viral predation in marine succession experiment using metagenomics: the confinement effect.</title>
        <authorList>
            <person name="Haro-Moreno J.M."/>
            <person name="Rodriguez-Valera F."/>
            <person name="Lopez-Perez M."/>
        </authorList>
    </citation>
    <scope>NUCLEOTIDE SEQUENCE [LARGE SCALE GENOMIC DNA]</scope>
    <source>
        <strain evidence="2">MED-G157</strain>
    </source>
</reference>
<dbReference type="EMBL" id="SHAG01000001">
    <property type="protein sequence ID" value="RZO77791.1"/>
    <property type="molecule type" value="Genomic_DNA"/>
</dbReference>
<evidence type="ECO:0000259" key="1">
    <source>
        <dbReference type="PROSITE" id="PS51340"/>
    </source>
</evidence>
<name>A0A520S5P8_9GAMM</name>
<feature type="domain" description="MOSC" evidence="1">
    <location>
        <begin position="29"/>
        <end position="163"/>
    </location>
</feature>
<dbReference type="Proteomes" id="UP000316199">
    <property type="component" value="Unassembled WGS sequence"/>
</dbReference>
<dbReference type="InterPro" id="IPR052353">
    <property type="entry name" value="Benzoxazolinone_Detox_Enz"/>
</dbReference>
<organism evidence="2 3">
    <name type="scientific">OM182 bacterium</name>
    <dbReference type="NCBI Taxonomy" id="2510334"/>
    <lineage>
        <taxon>Bacteria</taxon>
        <taxon>Pseudomonadati</taxon>
        <taxon>Pseudomonadota</taxon>
        <taxon>Gammaproteobacteria</taxon>
        <taxon>OMG group</taxon>
        <taxon>OM182 clade</taxon>
    </lineage>
</organism>
<evidence type="ECO:0000313" key="3">
    <source>
        <dbReference type="Proteomes" id="UP000316199"/>
    </source>
</evidence>
<dbReference type="GO" id="GO:0030170">
    <property type="term" value="F:pyridoxal phosphate binding"/>
    <property type="evidence" value="ECO:0007669"/>
    <property type="project" value="InterPro"/>
</dbReference>
<dbReference type="Pfam" id="PF03473">
    <property type="entry name" value="MOSC"/>
    <property type="match status" value="1"/>
</dbReference>
<comment type="caution">
    <text evidence="2">The sequence shown here is derived from an EMBL/GenBank/DDBJ whole genome shotgun (WGS) entry which is preliminary data.</text>
</comment>
<dbReference type="InterPro" id="IPR011037">
    <property type="entry name" value="Pyrv_Knase-like_insert_dom_sf"/>
</dbReference>
<dbReference type="GO" id="GO:0003824">
    <property type="term" value="F:catalytic activity"/>
    <property type="evidence" value="ECO:0007669"/>
    <property type="project" value="InterPro"/>
</dbReference>
<dbReference type="InterPro" id="IPR005302">
    <property type="entry name" value="MoCF_Sase_C"/>
</dbReference>
<dbReference type="PROSITE" id="PS51340">
    <property type="entry name" value="MOSC"/>
    <property type="match status" value="1"/>
</dbReference>